<keyword evidence="2" id="KW-0812">Transmembrane</keyword>
<dbReference type="AlphaFoldDB" id="E6W043"/>
<feature type="transmembrane region" description="Helical" evidence="2">
    <location>
        <begin position="6"/>
        <end position="22"/>
    </location>
</feature>
<dbReference type="HOGENOM" id="CLU_3134890_0_0_0"/>
<dbReference type="KEGG" id="din:Selin_0415"/>
<protein>
    <submittedName>
        <fullName evidence="3">Uncharacterized protein</fullName>
    </submittedName>
</protein>
<feature type="compositionally biased region" description="Pro residues" evidence="1">
    <location>
        <begin position="40"/>
        <end position="49"/>
    </location>
</feature>
<dbReference type="Proteomes" id="UP000002572">
    <property type="component" value="Chromosome"/>
</dbReference>
<keyword evidence="4" id="KW-1185">Reference proteome</keyword>
<organism evidence="3 4">
    <name type="scientific">Desulfurispirillum indicum (strain ATCC BAA-1389 / DSM 22839 / S5)</name>
    <dbReference type="NCBI Taxonomy" id="653733"/>
    <lineage>
        <taxon>Bacteria</taxon>
        <taxon>Pseudomonadati</taxon>
        <taxon>Chrysiogenota</taxon>
        <taxon>Chrysiogenia</taxon>
        <taxon>Chrysiogenales</taxon>
        <taxon>Chrysiogenaceae</taxon>
        <taxon>Desulfurispirillum</taxon>
    </lineage>
</organism>
<evidence type="ECO:0000313" key="4">
    <source>
        <dbReference type="Proteomes" id="UP000002572"/>
    </source>
</evidence>
<proteinExistence type="predicted"/>
<evidence type="ECO:0000256" key="1">
    <source>
        <dbReference type="SAM" id="MobiDB-lite"/>
    </source>
</evidence>
<name>E6W043_DESIS</name>
<evidence type="ECO:0000313" key="3">
    <source>
        <dbReference type="EMBL" id="ADU65169.1"/>
    </source>
</evidence>
<sequence>MDREVGSIIVGIFLCFVFYRLLMKVRSRTSQSAPRKGSYPCPPGSCNPS</sequence>
<dbReference type="EMBL" id="CP002432">
    <property type="protein sequence ID" value="ADU65169.1"/>
    <property type="molecule type" value="Genomic_DNA"/>
</dbReference>
<feature type="region of interest" description="Disordered" evidence="1">
    <location>
        <begin position="27"/>
        <end position="49"/>
    </location>
</feature>
<keyword evidence="2" id="KW-0472">Membrane</keyword>
<reference evidence="3 4" key="1">
    <citation type="submission" date="2010-12" db="EMBL/GenBank/DDBJ databases">
        <title>Complete sequence of Desulfurispirillum indicum S5.</title>
        <authorList>
            <consortium name="US DOE Joint Genome Institute"/>
            <person name="Lucas S."/>
            <person name="Copeland A."/>
            <person name="Lapidus A."/>
            <person name="Cheng J.-F."/>
            <person name="Goodwin L."/>
            <person name="Pitluck S."/>
            <person name="Chertkov O."/>
            <person name="Held B."/>
            <person name="Detter J.C."/>
            <person name="Han C."/>
            <person name="Tapia R."/>
            <person name="Land M."/>
            <person name="Hauser L."/>
            <person name="Kyrpides N."/>
            <person name="Ivanova N."/>
            <person name="Mikhailova N."/>
            <person name="Haggblom M."/>
            <person name="Rauschenbach I."/>
            <person name="Bini E."/>
            <person name="Woyke T."/>
        </authorList>
    </citation>
    <scope>NUCLEOTIDE SEQUENCE [LARGE SCALE GENOMIC DNA]</scope>
    <source>
        <strain evidence="4">ATCC BAA-1389 / DSM 22839 / S5</strain>
    </source>
</reference>
<dbReference type="InParanoid" id="E6W043"/>
<accession>E6W043</accession>
<gene>
    <name evidence="3" type="ordered locus">Selin_0415</name>
</gene>
<keyword evidence="2" id="KW-1133">Transmembrane helix</keyword>
<evidence type="ECO:0000256" key="2">
    <source>
        <dbReference type="SAM" id="Phobius"/>
    </source>
</evidence>